<dbReference type="InterPro" id="IPR015001">
    <property type="entry name" value="DUF1850"/>
</dbReference>
<dbReference type="KEGG" id="hwc:Hqrw_1524"/>
<gene>
    <name evidence="2" type="ordered locus">Hqrw_1524</name>
</gene>
<evidence type="ECO:0000313" key="3">
    <source>
        <dbReference type="Proteomes" id="UP000007954"/>
    </source>
</evidence>
<reference evidence="2 3" key="1">
    <citation type="journal article" date="2011" name="PLoS ONE">
        <title>Haloquadratum walsbyi: limited diversity in a global pond.</title>
        <authorList>
            <person name="Dyall-Smith M."/>
            <person name="Pfeiffer F."/>
            <person name="Klee K."/>
            <person name="Palm P."/>
            <person name="Gross K."/>
            <person name="Schuster S.C."/>
            <person name="Rampp M."/>
            <person name="Oesterhelt D."/>
        </authorList>
    </citation>
    <scope>NUCLEOTIDE SEQUENCE [LARGE SCALE GENOMIC DNA]</scope>
    <source>
        <strain evidence="3">DSM 16854 / JCM 12705 / C23</strain>
    </source>
</reference>
<dbReference type="GeneID" id="12446198"/>
<accession>G0LK43</accession>
<dbReference type="RefSeq" id="WP_014555318.1">
    <property type="nucleotide sequence ID" value="NC_017459.1"/>
</dbReference>
<feature type="transmembrane region" description="Helical" evidence="1">
    <location>
        <begin position="12"/>
        <end position="35"/>
    </location>
</feature>
<keyword evidence="1" id="KW-0472">Membrane</keyword>
<dbReference type="Pfam" id="PF08905">
    <property type="entry name" value="DUF1850"/>
    <property type="match status" value="1"/>
</dbReference>
<protein>
    <submittedName>
        <fullName evidence="2">TRAP-type transport system protein small subunit</fullName>
    </submittedName>
</protein>
<organism evidence="2 3">
    <name type="scientific">Haloquadratum walsbyi (strain DSM 16854 / JCM 12705 / C23)</name>
    <dbReference type="NCBI Taxonomy" id="768065"/>
    <lineage>
        <taxon>Archaea</taxon>
        <taxon>Methanobacteriati</taxon>
        <taxon>Methanobacteriota</taxon>
        <taxon>Stenosarchaea group</taxon>
        <taxon>Halobacteria</taxon>
        <taxon>Halobacteriales</taxon>
        <taxon>Haloferacaceae</taxon>
        <taxon>Haloquadratum</taxon>
    </lineage>
</organism>
<dbReference type="EMBL" id="FR746099">
    <property type="protein sequence ID" value="CCC39469.1"/>
    <property type="molecule type" value="Genomic_DNA"/>
</dbReference>
<dbReference type="HOGENOM" id="CLU_110564_0_0_2"/>
<evidence type="ECO:0000313" key="2">
    <source>
        <dbReference type="EMBL" id="CCC39469.1"/>
    </source>
</evidence>
<dbReference type="AlphaFoldDB" id="G0LK43"/>
<keyword evidence="1" id="KW-0812">Transmembrane</keyword>
<dbReference type="PIRSF" id="PIRSF008455">
    <property type="entry name" value="UCP008455"/>
    <property type="match status" value="1"/>
</dbReference>
<dbReference type="OrthoDB" id="212141at2157"/>
<sequence>MQHTTNIRFITGLLVIVLLASTIGTSIAPGFVLIIEDIDTDETYIRHPVDNGTTFAVEYTHSVEKTRVYDEYQVSGQQFVNTRMEFESYGWGLPATANVTNRNGTFVYNPSGPITTMSELLLSPGRIANHTLIVNNERYNLVTQTNANDVRIHIERQSPMERVV</sequence>
<name>G0LK43_HALWC</name>
<dbReference type="InterPro" id="IPR014451">
    <property type="entry name" value="UCP008455"/>
</dbReference>
<proteinExistence type="predicted"/>
<evidence type="ECO:0000256" key="1">
    <source>
        <dbReference type="SAM" id="Phobius"/>
    </source>
</evidence>
<dbReference type="Proteomes" id="UP000007954">
    <property type="component" value="Chromosome"/>
</dbReference>
<keyword evidence="1" id="KW-1133">Transmembrane helix</keyword>